<evidence type="ECO:0000256" key="1">
    <source>
        <dbReference type="SAM" id="Phobius"/>
    </source>
</evidence>
<dbReference type="AlphaFoldDB" id="A0AAW8JCV4"/>
<dbReference type="RefSeq" id="WP_308981253.1">
    <property type="nucleotide sequence ID" value="NZ_JAVIDL010000010.1"/>
</dbReference>
<dbReference type="EMBL" id="JAVIDL010000010">
    <property type="protein sequence ID" value="MDQ8935514.1"/>
    <property type="molecule type" value="Genomic_DNA"/>
</dbReference>
<keyword evidence="1" id="KW-0812">Transmembrane</keyword>
<name>A0AAW8JCV4_9GAMM</name>
<evidence type="ECO:0000313" key="2">
    <source>
        <dbReference type="EMBL" id="MDQ8935514.1"/>
    </source>
</evidence>
<gene>
    <name evidence="2" type="ORF">RFH47_07205</name>
</gene>
<accession>A0AAW8JCV4</accession>
<keyword evidence="1" id="KW-1133">Transmembrane helix</keyword>
<protein>
    <submittedName>
        <fullName evidence="2">Uncharacterized protein</fullName>
    </submittedName>
</protein>
<proteinExistence type="predicted"/>
<keyword evidence="1" id="KW-0472">Membrane</keyword>
<feature type="transmembrane region" description="Helical" evidence="1">
    <location>
        <begin position="36"/>
        <end position="56"/>
    </location>
</feature>
<dbReference type="Proteomes" id="UP001243844">
    <property type="component" value="Unassembled WGS sequence"/>
</dbReference>
<reference evidence="2" key="1">
    <citation type="submission" date="2023-08" db="EMBL/GenBank/DDBJ databases">
        <title>Emergence of clinically-relevant ST2 carbapenem-resistant Acinetobacter baumannii strains in hospital sewages in Zhejiang, East of China.</title>
        <authorList>
            <person name="Kaichao C."/>
            <person name="Zhang R."/>
        </authorList>
    </citation>
    <scope>NUCLEOTIDE SEQUENCE</scope>
    <source>
        <strain evidence="2">M-RB-37</strain>
    </source>
</reference>
<organism evidence="2 3">
    <name type="scientific">Acinetobacter rudis</name>
    <dbReference type="NCBI Taxonomy" id="632955"/>
    <lineage>
        <taxon>Bacteria</taxon>
        <taxon>Pseudomonadati</taxon>
        <taxon>Pseudomonadota</taxon>
        <taxon>Gammaproteobacteria</taxon>
        <taxon>Moraxellales</taxon>
        <taxon>Moraxellaceae</taxon>
        <taxon>Acinetobacter</taxon>
    </lineage>
</organism>
<sequence length="209" mass="24162">MLALFSIGSAAYYMIWRCKYTRLGLLVPPLKKWQRYLLYSPMVLFILFLLLILWAMKEDAEFVRFEKDKDKNRYFTLKEATPFGEIVLPKGTQIRKYIPQGYQYNAPADLNDVEGIQFPYPVTINGISIIEIAPTTGFLRLAEDYHFTDKTGKAITCSKTNYLNVHLNNFDLRTIYNNKNLPIPPSTFKPSLWTFSDCNVPVELASPPQ</sequence>
<evidence type="ECO:0000313" key="3">
    <source>
        <dbReference type="Proteomes" id="UP001243844"/>
    </source>
</evidence>
<comment type="caution">
    <text evidence="2">The sequence shown here is derived from an EMBL/GenBank/DDBJ whole genome shotgun (WGS) entry which is preliminary data.</text>
</comment>